<reference evidence="16" key="1">
    <citation type="submission" date="2017-02" db="UniProtKB">
        <authorList>
            <consortium name="WormBaseParasite"/>
        </authorList>
    </citation>
    <scope>IDENTIFICATION</scope>
</reference>
<dbReference type="Proteomes" id="UP000038040">
    <property type="component" value="Unplaced"/>
</dbReference>
<dbReference type="OrthoDB" id="10251371at2759"/>
<organism evidence="14 16">
    <name type="scientific">Dracunculus medinensis</name>
    <name type="common">Guinea worm</name>
    <dbReference type="NCBI Taxonomy" id="318479"/>
    <lineage>
        <taxon>Eukaryota</taxon>
        <taxon>Metazoa</taxon>
        <taxon>Ecdysozoa</taxon>
        <taxon>Nematoda</taxon>
        <taxon>Chromadorea</taxon>
        <taxon>Rhabditida</taxon>
        <taxon>Spirurina</taxon>
        <taxon>Dracunculoidea</taxon>
        <taxon>Dracunculidae</taxon>
        <taxon>Dracunculus</taxon>
    </lineage>
</organism>
<dbReference type="CDD" id="cd15845">
    <property type="entry name" value="SNARE_syntaxin16"/>
    <property type="match status" value="1"/>
</dbReference>
<dbReference type="GO" id="GO:0048278">
    <property type="term" value="P:vesicle docking"/>
    <property type="evidence" value="ECO:0007669"/>
    <property type="project" value="TreeGrafter"/>
</dbReference>
<dbReference type="PANTHER" id="PTHR19957">
    <property type="entry name" value="SYNTAXIN"/>
    <property type="match status" value="1"/>
</dbReference>
<protein>
    <submittedName>
        <fullName evidence="16">t-SNARE coiled-coil homology domain-containing protein</fullName>
    </submittedName>
</protein>
<keyword evidence="3" id="KW-0813">Transport</keyword>
<accession>A0A0N4UA12</accession>
<dbReference type="WBParaSite" id="DME_0000395801-mRNA-1">
    <property type="protein sequence ID" value="DME_0000395801-mRNA-1"/>
    <property type="gene ID" value="DME_0000395801"/>
</dbReference>
<dbReference type="InterPro" id="IPR045242">
    <property type="entry name" value="Syntaxin"/>
</dbReference>
<evidence type="ECO:0000259" key="12">
    <source>
        <dbReference type="PROSITE" id="PS50192"/>
    </source>
</evidence>
<evidence type="ECO:0000256" key="5">
    <source>
        <dbReference type="ARBA" id="ARBA00022775"/>
    </source>
</evidence>
<dbReference type="PANTHER" id="PTHR19957:SF83">
    <property type="entry name" value="SYNTAXIN-16"/>
    <property type="match status" value="1"/>
</dbReference>
<dbReference type="GO" id="GO:0005484">
    <property type="term" value="F:SNAP receptor activity"/>
    <property type="evidence" value="ECO:0007669"/>
    <property type="project" value="InterPro"/>
</dbReference>
<keyword evidence="4 11" id="KW-0812">Transmembrane</keyword>
<name>A0A0N4UA12_DRAME</name>
<dbReference type="GO" id="GO:0006836">
    <property type="term" value="P:neurotransmitter transport"/>
    <property type="evidence" value="ECO:0007669"/>
    <property type="project" value="UniProtKB-KW"/>
</dbReference>
<keyword evidence="15" id="KW-1185">Reference proteome</keyword>
<proteinExistence type="inferred from homology"/>
<evidence type="ECO:0000256" key="3">
    <source>
        <dbReference type="ARBA" id="ARBA00022448"/>
    </source>
</evidence>
<evidence type="ECO:0000256" key="6">
    <source>
        <dbReference type="ARBA" id="ARBA00022927"/>
    </source>
</evidence>
<sequence>MGTLSVQPPTGMMRNITEVFILLRNNSFQSKFININETTGTTDEKMCLVNLDEEGEKAVAGTFRSLPPDWINYLDETQYEFTRIRSRLKQIREMQQNHIAKPCFIEDSEVQQKMDISTDEVTQMFSHCQRLIGFIEKSNVPVGTQQYILRGNVMNTLRCTLSNMANDFRTSQAKYLKHTQMFSHCQRLIGFIEKSNVPVGTQQYILRGNVMNTLRCTLSNMANDFRTSQAKYLKQIESRKETVNSYLLTPSSGWVNMEILDSVPVDNAEELTMEQIQLLLQNADIVKEREKDVLSVSKSIVELNTIFKDLASLITDQGSILDRIDFNVEQTSIRIQSALQNIEKAEKYQRNDKKMHCIVILSVTIIILLLLLIIVKT</sequence>
<dbReference type="PROSITE" id="PS00914">
    <property type="entry name" value="SYNTAXIN"/>
    <property type="match status" value="1"/>
</dbReference>
<evidence type="ECO:0000313" key="14">
    <source>
        <dbReference type="Proteomes" id="UP000038040"/>
    </source>
</evidence>
<keyword evidence="10 11" id="KW-0472">Membrane</keyword>
<comment type="subcellular location">
    <subcellularLocation>
        <location evidence="1">Golgi apparatus membrane</location>
        <topology evidence="1">Single-pass type IV membrane protein</topology>
    </subcellularLocation>
</comment>
<keyword evidence="5" id="KW-0532">Neurotransmitter transport</keyword>
<reference evidence="13 15" key="2">
    <citation type="submission" date="2018-11" db="EMBL/GenBank/DDBJ databases">
        <authorList>
            <consortium name="Pathogen Informatics"/>
        </authorList>
    </citation>
    <scope>NUCLEOTIDE SEQUENCE [LARGE SCALE GENOMIC DNA]</scope>
</reference>
<dbReference type="GO" id="GO:0000149">
    <property type="term" value="F:SNARE binding"/>
    <property type="evidence" value="ECO:0007669"/>
    <property type="project" value="TreeGrafter"/>
</dbReference>
<dbReference type="PROSITE" id="PS50192">
    <property type="entry name" value="T_SNARE"/>
    <property type="match status" value="1"/>
</dbReference>
<dbReference type="Proteomes" id="UP000274756">
    <property type="component" value="Unassembled WGS sequence"/>
</dbReference>
<dbReference type="SMART" id="SM00397">
    <property type="entry name" value="t_SNARE"/>
    <property type="match status" value="1"/>
</dbReference>
<dbReference type="Pfam" id="PF05739">
    <property type="entry name" value="SNARE"/>
    <property type="match status" value="1"/>
</dbReference>
<evidence type="ECO:0000256" key="9">
    <source>
        <dbReference type="ARBA" id="ARBA00023054"/>
    </source>
</evidence>
<keyword evidence="8" id="KW-0333">Golgi apparatus</keyword>
<evidence type="ECO:0000256" key="1">
    <source>
        <dbReference type="ARBA" id="ARBA00004409"/>
    </source>
</evidence>
<evidence type="ECO:0000313" key="13">
    <source>
        <dbReference type="EMBL" id="VDN57990.1"/>
    </source>
</evidence>
<dbReference type="InterPro" id="IPR000727">
    <property type="entry name" value="T_SNARE_dom"/>
</dbReference>
<dbReference type="Gene3D" id="1.20.58.70">
    <property type="match status" value="2"/>
</dbReference>
<feature type="domain" description="T-SNARE coiled-coil homology" evidence="12">
    <location>
        <begin position="283"/>
        <end position="345"/>
    </location>
</feature>
<evidence type="ECO:0000256" key="7">
    <source>
        <dbReference type="ARBA" id="ARBA00022989"/>
    </source>
</evidence>
<dbReference type="EMBL" id="UYYG01001164">
    <property type="protein sequence ID" value="VDN57990.1"/>
    <property type="molecule type" value="Genomic_DNA"/>
</dbReference>
<dbReference type="GO" id="GO:0000139">
    <property type="term" value="C:Golgi membrane"/>
    <property type="evidence" value="ECO:0007669"/>
    <property type="project" value="UniProtKB-SubCell"/>
</dbReference>
<keyword evidence="9" id="KW-0175">Coiled coil</keyword>
<evidence type="ECO:0000256" key="8">
    <source>
        <dbReference type="ARBA" id="ARBA00023034"/>
    </source>
</evidence>
<dbReference type="GO" id="GO:0031201">
    <property type="term" value="C:SNARE complex"/>
    <property type="evidence" value="ECO:0007669"/>
    <property type="project" value="TreeGrafter"/>
</dbReference>
<evidence type="ECO:0000256" key="2">
    <source>
        <dbReference type="ARBA" id="ARBA00009063"/>
    </source>
</evidence>
<evidence type="ECO:0000313" key="15">
    <source>
        <dbReference type="Proteomes" id="UP000274756"/>
    </source>
</evidence>
<dbReference type="InterPro" id="IPR010989">
    <property type="entry name" value="SNARE"/>
</dbReference>
<keyword evidence="7 11" id="KW-1133">Transmembrane helix</keyword>
<dbReference type="GO" id="GO:0006886">
    <property type="term" value="P:intracellular protein transport"/>
    <property type="evidence" value="ECO:0007669"/>
    <property type="project" value="InterPro"/>
</dbReference>
<feature type="transmembrane region" description="Helical" evidence="11">
    <location>
        <begin position="357"/>
        <end position="375"/>
    </location>
</feature>
<evidence type="ECO:0000256" key="11">
    <source>
        <dbReference type="SAM" id="Phobius"/>
    </source>
</evidence>
<evidence type="ECO:0000256" key="4">
    <source>
        <dbReference type="ARBA" id="ARBA00022692"/>
    </source>
</evidence>
<dbReference type="GO" id="GO:0006906">
    <property type="term" value="P:vesicle fusion"/>
    <property type="evidence" value="ECO:0007669"/>
    <property type="project" value="TreeGrafter"/>
</dbReference>
<dbReference type="STRING" id="318479.A0A0N4UA12"/>
<gene>
    <name evidence="13" type="ORF">DME_LOCUS7963</name>
</gene>
<dbReference type="AlphaFoldDB" id="A0A0N4UA12"/>
<dbReference type="InterPro" id="IPR006012">
    <property type="entry name" value="Syntaxin/epimorphin_CS"/>
</dbReference>
<comment type="similarity">
    <text evidence="2">Belongs to the syntaxin family.</text>
</comment>
<evidence type="ECO:0000313" key="16">
    <source>
        <dbReference type="WBParaSite" id="DME_0000395801-mRNA-1"/>
    </source>
</evidence>
<evidence type="ECO:0000256" key="10">
    <source>
        <dbReference type="ARBA" id="ARBA00023136"/>
    </source>
</evidence>
<keyword evidence="6" id="KW-0653">Protein transport</keyword>
<dbReference type="SUPFAM" id="SSF47661">
    <property type="entry name" value="t-snare proteins"/>
    <property type="match status" value="2"/>
</dbReference>